<organism evidence="1 2">
    <name type="scientific">Spiromyces aspiralis</name>
    <dbReference type="NCBI Taxonomy" id="68401"/>
    <lineage>
        <taxon>Eukaryota</taxon>
        <taxon>Fungi</taxon>
        <taxon>Fungi incertae sedis</taxon>
        <taxon>Zoopagomycota</taxon>
        <taxon>Kickxellomycotina</taxon>
        <taxon>Kickxellomycetes</taxon>
        <taxon>Kickxellales</taxon>
        <taxon>Kickxellaceae</taxon>
        <taxon>Spiromyces</taxon>
    </lineage>
</organism>
<comment type="caution">
    <text evidence="1">The sequence shown here is derived from an EMBL/GenBank/DDBJ whole genome shotgun (WGS) entry which is preliminary data.</text>
</comment>
<accession>A0ACC1HQT5</accession>
<dbReference type="EMBL" id="JAMZIH010004337">
    <property type="protein sequence ID" value="KAJ1676314.1"/>
    <property type="molecule type" value="Genomic_DNA"/>
</dbReference>
<dbReference type="Proteomes" id="UP001145114">
    <property type="component" value="Unassembled WGS sequence"/>
</dbReference>
<protein>
    <submittedName>
        <fullName evidence="1">Uncharacterized protein</fullName>
    </submittedName>
</protein>
<keyword evidence="2" id="KW-1185">Reference proteome</keyword>
<feature type="non-terminal residue" evidence="1">
    <location>
        <position position="120"/>
    </location>
</feature>
<evidence type="ECO:0000313" key="1">
    <source>
        <dbReference type="EMBL" id="KAJ1676314.1"/>
    </source>
</evidence>
<proteinExistence type="predicted"/>
<feature type="non-terminal residue" evidence="1">
    <location>
        <position position="1"/>
    </location>
</feature>
<name>A0ACC1HQT5_9FUNG</name>
<reference evidence="1" key="1">
    <citation type="submission" date="2022-06" db="EMBL/GenBank/DDBJ databases">
        <title>Phylogenomic reconstructions and comparative analyses of Kickxellomycotina fungi.</title>
        <authorList>
            <person name="Reynolds N.K."/>
            <person name="Stajich J.E."/>
            <person name="Barry K."/>
            <person name="Grigoriev I.V."/>
            <person name="Crous P."/>
            <person name="Smith M.E."/>
        </authorList>
    </citation>
    <scope>NUCLEOTIDE SEQUENCE</scope>
    <source>
        <strain evidence="1">RSA 2271</strain>
    </source>
</reference>
<evidence type="ECO:0000313" key="2">
    <source>
        <dbReference type="Proteomes" id="UP001145114"/>
    </source>
</evidence>
<sequence>GNKHDFFFISNLGQSAKSIYTPKYTPKRITLTTYQQLVTLQFFYNVYPEDTYVDEDVFRLSHACGLDFDLTKRRLANLNGKQRELRRTLFSADAVLSQIDYDIIVDILVQAGTITVEQGN</sequence>
<gene>
    <name evidence="1" type="ORF">EV182_008441</name>
</gene>